<dbReference type="EMBL" id="CAJVPS010004203">
    <property type="protein sequence ID" value="CAG8600811.1"/>
    <property type="molecule type" value="Genomic_DNA"/>
</dbReference>
<sequence>FLSSAPNLCTSLKKYSSEPNVCRHTTECVYTSRRADCLHRKIPLLEWQILCRLLIGVGRIEVNGNCPFCSATGTPRSPNEYLCARNF</sequence>
<comment type="caution">
    <text evidence="1">The sequence shown here is derived from an EMBL/GenBank/DDBJ whole genome shotgun (WGS) entry which is preliminary data.</text>
</comment>
<name>A0A9N9GE14_9GLOM</name>
<dbReference type="AlphaFoldDB" id="A0A9N9GE14"/>
<protein>
    <submittedName>
        <fullName evidence="1">8143_t:CDS:1</fullName>
    </submittedName>
</protein>
<feature type="non-terminal residue" evidence="1">
    <location>
        <position position="87"/>
    </location>
</feature>
<keyword evidence="2" id="KW-1185">Reference proteome</keyword>
<accession>A0A9N9GE14</accession>
<evidence type="ECO:0000313" key="2">
    <source>
        <dbReference type="Proteomes" id="UP000789508"/>
    </source>
</evidence>
<proteinExistence type="predicted"/>
<gene>
    <name evidence="1" type="ORF">ALEPTO_LOCUS8135</name>
</gene>
<organism evidence="1 2">
    <name type="scientific">Ambispora leptoticha</name>
    <dbReference type="NCBI Taxonomy" id="144679"/>
    <lineage>
        <taxon>Eukaryota</taxon>
        <taxon>Fungi</taxon>
        <taxon>Fungi incertae sedis</taxon>
        <taxon>Mucoromycota</taxon>
        <taxon>Glomeromycotina</taxon>
        <taxon>Glomeromycetes</taxon>
        <taxon>Archaeosporales</taxon>
        <taxon>Ambisporaceae</taxon>
        <taxon>Ambispora</taxon>
    </lineage>
</organism>
<reference evidence="1" key="1">
    <citation type="submission" date="2021-06" db="EMBL/GenBank/DDBJ databases">
        <authorList>
            <person name="Kallberg Y."/>
            <person name="Tangrot J."/>
            <person name="Rosling A."/>
        </authorList>
    </citation>
    <scope>NUCLEOTIDE SEQUENCE</scope>
    <source>
        <strain evidence="1">FL130A</strain>
    </source>
</reference>
<dbReference type="Proteomes" id="UP000789508">
    <property type="component" value="Unassembled WGS sequence"/>
</dbReference>
<evidence type="ECO:0000313" key="1">
    <source>
        <dbReference type="EMBL" id="CAG8600811.1"/>
    </source>
</evidence>